<gene>
    <name evidence="1" type="ORF">JL106_08330</name>
</gene>
<proteinExistence type="predicted"/>
<evidence type="ECO:0000313" key="1">
    <source>
        <dbReference type="EMBL" id="MBM9467284.1"/>
    </source>
</evidence>
<reference evidence="1" key="1">
    <citation type="submission" date="2021-01" db="EMBL/GenBank/DDBJ databases">
        <title>YIM 132084 draft genome.</title>
        <authorList>
            <person name="An D."/>
        </authorList>
    </citation>
    <scope>NUCLEOTIDE SEQUENCE</scope>
    <source>
        <strain evidence="1">YIM 132084</strain>
    </source>
</reference>
<dbReference type="RefSeq" id="WP_205260240.1">
    <property type="nucleotide sequence ID" value="NZ_JAERWK010000010.1"/>
</dbReference>
<dbReference type="EMBL" id="JAERWK010000010">
    <property type="protein sequence ID" value="MBM9467284.1"/>
    <property type="molecule type" value="Genomic_DNA"/>
</dbReference>
<keyword evidence="2" id="KW-1185">Reference proteome</keyword>
<evidence type="ECO:0000313" key="2">
    <source>
        <dbReference type="Proteomes" id="UP000663792"/>
    </source>
</evidence>
<accession>A0A938YCG3</accession>
<protein>
    <submittedName>
        <fullName evidence="1">Uncharacterized protein</fullName>
    </submittedName>
</protein>
<name>A0A938YCG3_9ACTN</name>
<organism evidence="1 2">
    <name type="scientific">Nakamurella leprariae</name>
    <dbReference type="NCBI Taxonomy" id="2803911"/>
    <lineage>
        <taxon>Bacteria</taxon>
        <taxon>Bacillati</taxon>
        <taxon>Actinomycetota</taxon>
        <taxon>Actinomycetes</taxon>
        <taxon>Nakamurellales</taxon>
        <taxon>Nakamurellaceae</taxon>
        <taxon>Nakamurella</taxon>
    </lineage>
</organism>
<comment type="caution">
    <text evidence="1">The sequence shown here is derived from an EMBL/GenBank/DDBJ whole genome shotgun (WGS) entry which is preliminary data.</text>
</comment>
<sequence length="274" mass="29442">MTGPSELTAQERAMRAVTSCADRGPAPAPEGMLVEERERSLASIRQRAERWRRIAGTGMATIAQDDALFLLAELDAVTAERDDARRLSVGYRTEARAKAATVKTVAANLDRIRRVYDAAVTYIGWRSTDTLHALEAAVNVDAARASVPVTEPAPAADAVERVARIIARESLDVHGVDEATQQAINDRRWPNYADVAATIVAALDDPAPASEPIGYVAVERLTGYVMVLPTDADTAPIPAAFSSYSADLLARPRLDVRPVVCALVPVTDQEADRG</sequence>
<dbReference type="AlphaFoldDB" id="A0A938YCG3"/>
<dbReference type="Proteomes" id="UP000663792">
    <property type="component" value="Unassembled WGS sequence"/>
</dbReference>